<sequence length="274" mass="29335">MAGFFEDIGKGLQQAADEANKITSGVVKTVVKGTEDAAGAVFHEAGKALNLSYTKDLHDTELLKLLVQCASNCYSFNENDLKALPLKLTYKQEQNETSENINNLLQYGVYEITSGKHKGKRVLAYRGTASLMGILQDASLINPAMSPFGSLIHTTNQHAVQRANDHKPDFITGHSLGAFIAECVCAATGIPGAAFNAPGPWAANPLNNCAVGDKYRGVPFEIHLVNTDLVSHYGSVAGPNSSHIGTPKWHDVPGRDDPLTSHAISTMVTIIHSL</sequence>
<dbReference type="EnsemblMetazoa" id="CLYHEMT017147.1">
    <property type="protein sequence ID" value="CLYHEMP017147.1"/>
    <property type="gene ID" value="CLYHEMG017147"/>
</dbReference>
<evidence type="ECO:0000313" key="1">
    <source>
        <dbReference type="EnsemblMetazoa" id="CLYHEMP017147.1"/>
    </source>
</evidence>
<organism evidence="1 2">
    <name type="scientific">Clytia hemisphaerica</name>
    <dbReference type="NCBI Taxonomy" id="252671"/>
    <lineage>
        <taxon>Eukaryota</taxon>
        <taxon>Metazoa</taxon>
        <taxon>Cnidaria</taxon>
        <taxon>Hydrozoa</taxon>
        <taxon>Hydroidolina</taxon>
        <taxon>Leptothecata</taxon>
        <taxon>Obeliida</taxon>
        <taxon>Clytiidae</taxon>
        <taxon>Clytia</taxon>
    </lineage>
</organism>
<dbReference type="GeneID" id="136821456"/>
<accession>A0A7M5X5B1</accession>
<dbReference type="Proteomes" id="UP000594262">
    <property type="component" value="Unplaced"/>
</dbReference>
<evidence type="ECO:0008006" key="3">
    <source>
        <dbReference type="Google" id="ProtNLM"/>
    </source>
</evidence>
<keyword evidence="2" id="KW-1185">Reference proteome</keyword>
<proteinExistence type="predicted"/>
<evidence type="ECO:0000313" key="2">
    <source>
        <dbReference type="Proteomes" id="UP000594262"/>
    </source>
</evidence>
<dbReference type="OrthoDB" id="406448at2759"/>
<name>A0A7M5X5B1_9CNID</name>
<dbReference type="AlphaFoldDB" id="A0A7M5X5B1"/>
<protein>
    <recommendedName>
        <fullName evidence="3">Fungal lipase-like domain-containing protein</fullName>
    </recommendedName>
</protein>
<dbReference type="InterPro" id="IPR029058">
    <property type="entry name" value="AB_hydrolase_fold"/>
</dbReference>
<dbReference type="SUPFAM" id="SSF53474">
    <property type="entry name" value="alpha/beta-Hydrolases"/>
    <property type="match status" value="1"/>
</dbReference>
<reference evidence="1" key="1">
    <citation type="submission" date="2021-01" db="UniProtKB">
        <authorList>
            <consortium name="EnsemblMetazoa"/>
        </authorList>
    </citation>
    <scope>IDENTIFICATION</scope>
</reference>
<dbReference type="RefSeq" id="XP_066933793.1">
    <property type="nucleotide sequence ID" value="XM_067077692.1"/>
</dbReference>